<dbReference type="VEuPathDB" id="FungiDB:FUN_005586"/>
<reference evidence="2 3" key="1">
    <citation type="submission" date="2016-04" db="EMBL/GenBank/DDBJ databases">
        <title>Genome analyses suggest a sexual origin of heterokaryosis in a supposedly ancient asexual fungus.</title>
        <authorList>
            <person name="Ropars J."/>
            <person name="Sedzielewska K."/>
            <person name="Noel J."/>
            <person name="Charron P."/>
            <person name="Farinelli L."/>
            <person name="Marton T."/>
            <person name="Kruger M."/>
            <person name="Pelin A."/>
            <person name="Brachmann A."/>
            <person name="Corradi N."/>
        </authorList>
    </citation>
    <scope>NUCLEOTIDE SEQUENCE [LARGE SCALE GENOMIC DNA]</scope>
    <source>
        <strain evidence="2 3">C2</strain>
    </source>
</reference>
<dbReference type="AlphaFoldDB" id="A0A2N1KZP0"/>
<reference evidence="2 3" key="2">
    <citation type="submission" date="2017-10" db="EMBL/GenBank/DDBJ databases">
        <title>Extensive intraspecific genome diversity in a model arbuscular mycorrhizal fungus.</title>
        <authorList>
            <person name="Chen E.C.H."/>
            <person name="Morin E."/>
            <person name="Baudet D."/>
            <person name="Noel J."/>
            <person name="Ndikumana S."/>
            <person name="Charron P."/>
            <person name="St-Onge C."/>
            <person name="Giorgi J."/>
            <person name="Grigoriev I.V."/>
            <person name="Roux C."/>
            <person name="Martin F.M."/>
            <person name="Corradi N."/>
        </authorList>
    </citation>
    <scope>NUCLEOTIDE SEQUENCE [LARGE SCALE GENOMIC DNA]</scope>
    <source>
        <strain evidence="2 3">C2</strain>
    </source>
</reference>
<sequence length="81" mass="8598">MARWEMSSKVVLLPEELSTWYNAMTNRRNNKASGTSASKCPVQSPPSGNVQGQGSSTSALDSTSQSSTDNSAKCTRVSSEP</sequence>
<feature type="compositionally biased region" description="Low complexity" evidence="1">
    <location>
        <begin position="55"/>
        <end position="68"/>
    </location>
</feature>
<feature type="compositionally biased region" description="Polar residues" evidence="1">
    <location>
        <begin position="69"/>
        <end position="81"/>
    </location>
</feature>
<feature type="region of interest" description="Disordered" evidence="1">
    <location>
        <begin position="28"/>
        <end position="81"/>
    </location>
</feature>
<evidence type="ECO:0000313" key="2">
    <source>
        <dbReference type="EMBL" id="PKK42616.1"/>
    </source>
</evidence>
<proteinExistence type="predicted"/>
<accession>A0A2N1KZP0</accession>
<feature type="non-terminal residue" evidence="2">
    <location>
        <position position="81"/>
    </location>
</feature>
<gene>
    <name evidence="2" type="ORF">RhiirC2_804453</name>
</gene>
<evidence type="ECO:0000256" key="1">
    <source>
        <dbReference type="SAM" id="MobiDB-lite"/>
    </source>
</evidence>
<dbReference type="EMBL" id="LLXL01009482">
    <property type="protein sequence ID" value="PKK42616.1"/>
    <property type="molecule type" value="Genomic_DNA"/>
</dbReference>
<protein>
    <submittedName>
        <fullName evidence="2">Uncharacterized protein</fullName>
    </submittedName>
</protein>
<feature type="compositionally biased region" description="Polar residues" evidence="1">
    <location>
        <begin position="28"/>
        <end position="38"/>
    </location>
</feature>
<comment type="caution">
    <text evidence="2">The sequence shown here is derived from an EMBL/GenBank/DDBJ whole genome shotgun (WGS) entry which is preliminary data.</text>
</comment>
<feature type="compositionally biased region" description="Polar residues" evidence="1">
    <location>
        <begin position="45"/>
        <end position="54"/>
    </location>
</feature>
<evidence type="ECO:0000313" key="3">
    <source>
        <dbReference type="Proteomes" id="UP000233469"/>
    </source>
</evidence>
<organism evidence="2 3">
    <name type="scientific">Rhizophagus irregularis</name>
    <dbReference type="NCBI Taxonomy" id="588596"/>
    <lineage>
        <taxon>Eukaryota</taxon>
        <taxon>Fungi</taxon>
        <taxon>Fungi incertae sedis</taxon>
        <taxon>Mucoromycota</taxon>
        <taxon>Glomeromycotina</taxon>
        <taxon>Glomeromycetes</taxon>
        <taxon>Glomerales</taxon>
        <taxon>Glomeraceae</taxon>
        <taxon>Rhizophagus</taxon>
    </lineage>
</organism>
<dbReference type="Proteomes" id="UP000233469">
    <property type="component" value="Unassembled WGS sequence"/>
</dbReference>
<name>A0A2N1KZP0_9GLOM</name>